<feature type="transmembrane region" description="Helical" evidence="2">
    <location>
        <begin position="562"/>
        <end position="583"/>
    </location>
</feature>
<feature type="compositionally biased region" description="Pro residues" evidence="1">
    <location>
        <begin position="303"/>
        <end position="325"/>
    </location>
</feature>
<dbReference type="STRING" id="692275.N1QE93"/>
<dbReference type="OrthoDB" id="3639052at2759"/>
<evidence type="ECO:0000256" key="1">
    <source>
        <dbReference type="SAM" id="MobiDB-lite"/>
    </source>
</evidence>
<dbReference type="EMBL" id="KB456269">
    <property type="protein sequence ID" value="EMF09232.1"/>
    <property type="molecule type" value="Genomic_DNA"/>
</dbReference>
<evidence type="ECO:0000313" key="3">
    <source>
        <dbReference type="EMBL" id="EMF09232.1"/>
    </source>
</evidence>
<reference evidence="3 4" key="1">
    <citation type="journal article" date="2012" name="PLoS Pathog.">
        <title>Diverse lifestyles and strategies of plant pathogenesis encoded in the genomes of eighteen Dothideomycetes fungi.</title>
        <authorList>
            <person name="Ohm R.A."/>
            <person name="Feau N."/>
            <person name="Henrissat B."/>
            <person name="Schoch C.L."/>
            <person name="Horwitz B.A."/>
            <person name="Barry K.W."/>
            <person name="Condon B.J."/>
            <person name="Copeland A.C."/>
            <person name="Dhillon B."/>
            <person name="Glaser F."/>
            <person name="Hesse C.N."/>
            <person name="Kosti I."/>
            <person name="LaButti K."/>
            <person name="Lindquist E.A."/>
            <person name="Lucas S."/>
            <person name="Salamov A.A."/>
            <person name="Bradshaw R.E."/>
            <person name="Ciuffetti L."/>
            <person name="Hamelin R.C."/>
            <person name="Kema G.H.J."/>
            <person name="Lawrence C."/>
            <person name="Scott J.A."/>
            <person name="Spatafora J.W."/>
            <person name="Turgeon B.G."/>
            <person name="de Wit P.J.G.M."/>
            <person name="Zhong S."/>
            <person name="Goodwin S.B."/>
            <person name="Grigoriev I.V."/>
        </authorList>
    </citation>
    <scope>NUCLEOTIDE SEQUENCE [LARGE SCALE GENOMIC DNA]</scope>
    <source>
        <strain evidence="3 4">SO2202</strain>
    </source>
</reference>
<gene>
    <name evidence="3" type="ORF">SEPMUDRAFT_158482</name>
</gene>
<keyword evidence="2" id="KW-0472">Membrane</keyword>
<feature type="compositionally biased region" description="Basic and acidic residues" evidence="1">
    <location>
        <begin position="164"/>
        <end position="173"/>
    </location>
</feature>
<protein>
    <submittedName>
        <fullName evidence="3">Uncharacterized protein</fullName>
    </submittedName>
</protein>
<accession>N1QE93</accession>
<dbReference type="eggNOG" id="ENOG502T1WN">
    <property type="taxonomic scope" value="Eukaryota"/>
</dbReference>
<feature type="compositionally biased region" description="Basic and acidic residues" evidence="1">
    <location>
        <begin position="28"/>
        <end position="63"/>
    </location>
</feature>
<dbReference type="AlphaFoldDB" id="N1QE93"/>
<dbReference type="GeneID" id="27904931"/>
<sequence length="603" mass="68635">MEVASGSDEDIEPEVSEPRSHIVPTEPRQTREHVRFRQSERSESENELRETREHVVFRERDPINSEDEPPQTTDYVVYRERVRSNSENEPRQTREHVVVERERSDSKNEPRAHRGHRERSQRTRPVGPTERIEQFYGNQRMTPGLRPSVNMRSSNHQRIGSKPEPLESSDRKPARSGKPGFEELHMSAARKPGLEPRISHVQTTGDRRRRSSRLYATSSQAASPGNLGLDQNANEMLDDYYDGFDDNDLPNTTSMGLHNQYGPGHALSDFNLGKPPPRPHNPFAEAVHVSFNDQVVPMSFNQPPQPPPPRPPRPTGFSGSPPPGRPEGISSGALVRPSKRSDYIIRAPYQTAIWDRAAVWNQVEQKYDLQLKLVLTRHGERYSSDNFPYRSGTWTDIVFAHKLNEQYHSLKTAKVGILQKLTAYKKISFVYFIQFHAFPDVRYPSTGAWLRTDRKPITFRDNPMTRNSFMNQLRRLCTKRSILYSTLTGAPRDPPDERPQIRWVSRLDDLIEPGAVIDIDVKETFDSMTIYAGLFFAIILSFASALGYGFAMQGDFSTGFSLASWMITALGFFAAVVAAGEYIGLDSPKATLMDADGRERPWL</sequence>
<feature type="transmembrane region" description="Helical" evidence="2">
    <location>
        <begin position="530"/>
        <end position="550"/>
    </location>
</feature>
<proteinExistence type="predicted"/>
<evidence type="ECO:0000256" key="2">
    <source>
        <dbReference type="SAM" id="Phobius"/>
    </source>
</evidence>
<feature type="region of interest" description="Disordered" evidence="1">
    <location>
        <begin position="1"/>
        <end position="229"/>
    </location>
</feature>
<dbReference type="Proteomes" id="UP000016931">
    <property type="component" value="Unassembled WGS sequence"/>
</dbReference>
<keyword evidence="2" id="KW-0812">Transmembrane</keyword>
<keyword evidence="4" id="KW-1185">Reference proteome</keyword>
<evidence type="ECO:0000313" key="4">
    <source>
        <dbReference type="Proteomes" id="UP000016931"/>
    </source>
</evidence>
<organism evidence="3 4">
    <name type="scientific">Sphaerulina musiva (strain SO2202)</name>
    <name type="common">Poplar stem canker fungus</name>
    <name type="synonym">Septoria musiva</name>
    <dbReference type="NCBI Taxonomy" id="692275"/>
    <lineage>
        <taxon>Eukaryota</taxon>
        <taxon>Fungi</taxon>
        <taxon>Dikarya</taxon>
        <taxon>Ascomycota</taxon>
        <taxon>Pezizomycotina</taxon>
        <taxon>Dothideomycetes</taxon>
        <taxon>Dothideomycetidae</taxon>
        <taxon>Mycosphaerellales</taxon>
        <taxon>Mycosphaerellaceae</taxon>
        <taxon>Sphaerulina</taxon>
    </lineage>
</organism>
<keyword evidence="2" id="KW-1133">Transmembrane helix</keyword>
<feature type="compositionally biased region" description="Basic and acidic residues" evidence="1">
    <location>
        <begin position="77"/>
        <end position="112"/>
    </location>
</feature>
<feature type="compositionally biased region" description="Polar residues" evidence="1">
    <location>
        <begin position="214"/>
        <end position="229"/>
    </location>
</feature>
<feature type="region of interest" description="Disordered" evidence="1">
    <location>
        <begin position="296"/>
        <end position="334"/>
    </location>
</feature>
<dbReference type="HOGENOM" id="CLU_452817_0_0_1"/>
<dbReference type="RefSeq" id="XP_016757353.1">
    <property type="nucleotide sequence ID" value="XM_016907794.1"/>
</dbReference>
<name>N1QE93_SPHMS</name>